<dbReference type="EMBL" id="JADGJW010000368">
    <property type="protein sequence ID" value="KAJ3218708.1"/>
    <property type="molecule type" value="Genomic_DNA"/>
</dbReference>
<sequence length="127" mass="14346">MHLLHSKLNGIVPVVAEVTNLIFKVILPVLTKSFPNPIILIYLKRKLESQKLTSLLALFIQHMPPLTQLKEVVSLPQTRGASVLYYKIIRPYGIKQEKGLDDAINEIKKSAADTMQEVKAEAEKKEE</sequence>
<dbReference type="Proteomes" id="UP001211065">
    <property type="component" value="Unassembled WGS sequence"/>
</dbReference>
<dbReference type="AlphaFoldDB" id="A0AAD5XZ94"/>
<accession>A0AAD5XZ94</accession>
<evidence type="ECO:0000313" key="1">
    <source>
        <dbReference type="EMBL" id="KAJ3218708.1"/>
    </source>
</evidence>
<gene>
    <name evidence="1" type="ORF">HK099_004955</name>
</gene>
<proteinExistence type="predicted"/>
<name>A0AAD5XZ94_9FUNG</name>
<reference evidence="1" key="1">
    <citation type="submission" date="2020-05" db="EMBL/GenBank/DDBJ databases">
        <title>Phylogenomic resolution of chytrid fungi.</title>
        <authorList>
            <person name="Stajich J.E."/>
            <person name="Amses K."/>
            <person name="Simmons R."/>
            <person name="Seto K."/>
            <person name="Myers J."/>
            <person name="Bonds A."/>
            <person name="Quandt C.A."/>
            <person name="Barry K."/>
            <person name="Liu P."/>
            <person name="Grigoriev I."/>
            <person name="Longcore J.E."/>
            <person name="James T.Y."/>
        </authorList>
    </citation>
    <scope>NUCLEOTIDE SEQUENCE</scope>
    <source>
        <strain evidence="1">JEL0476</strain>
    </source>
</reference>
<organism evidence="1 2">
    <name type="scientific">Clydaea vesicula</name>
    <dbReference type="NCBI Taxonomy" id="447962"/>
    <lineage>
        <taxon>Eukaryota</taxon>
        <taxon>Fungi</taxon>
        <taxon>Fungi incertae sedis</taxon>
        <taxon>Chytridiomycota</taxon>
        <taxon>Chytridiomycota incertae sedis</taxon>
        <taxon>Chytridiomycetes</taxon>
        <taxon>Lobulomycetales</taxon>
        <taxon>Lobulomycetaceae</taxon>
        <taxon>Clydaea</taxon>
    </lineage>
</organism>
<evidence type="ECO:0000313" key="2">
    <source>
        <dbReference type="Proteomes" id="UP001211065"/>
    </source>
</evidence>
<comment type="caution">
    <text evidence="1">The sequence shown here is derived from an EMBL/GenBank/DDBJ whole genome shotgun (WGS) entry which is preliminary data.</text>
</comment>
<keyword evidence="2" id="KW-1185">Reference proteome</keyword>
<protein>
    <submittedName>
        <fullName evidence="1">Uncharacterized protein</fullName>
    </submittedName>
</protein>